<sequence>MSIADHHPALLTTEDEKEAKGGVIAPLLMGAAFVVIALFGAFLAARAPDQYGYVAGFGFMTFGFLMSMRYFSRRI</sequence>
<dbReference type="AlphaFoldDB" id="A0A317E0M2"/>
<feature type="transmembrane region" description="Helical" evidence="1">
    <location>
        <begin position="51"/>
        <end position="71"/>
    </location>
</feature>
<dbReference type="Proteomes" id="UP000246077">
    <property type="component" value="Unassembled WGS sequence"/>
</dbReference>
<name>A0A317E0M2_9PROT</name>
<reference evidence="3" key="1">
    <citation type="submission" date="2018-05" db="EMBL/GenBank/DDBJ databases">
        <title>Zavarzinia sp. HR-AS.</title>
        <authorList>
            <person name="Lee Y."/>
            <person name="Jeon C.O."/>
        </authorList>
    </citation>
    <scope>NUCLEOTIDE SEQUENCE [LARGE SCALE GENOMIC DNA]</scope>
    <source>
        <strain evidence="3">DSM 1231</strain>
    </source>
</reference>
<evidence type="ECO:0000313" key="2">
    <source>
        <dbReference type="EMBL" id="PWR20519.1"/>
    </source>
</evidence>
<proteinExistence type="predicted"/>
<keyword evidence="3" id="KW-1185">Reference proteome</keyword>
<keyword evidence="1" id="KW-1133">Transmembrane helix</keyword>
<dbReference type="RefSeq" id="WP_109921163.1">
    <property type="nucleotide sequence ID" value="NZ_QGLF01000003.1"/>
</dbReference>
<protein>
    <submittedName>
        <fullName evidence="2">Uncharacterized protein</fullName>
    </submittedName>
</protein>
<evidence type="ECO:0000256" key="1">
    <source>
        <dbReference type="SAM" id="Phobius"/>
    </source>
</evidence>
<gene>
    <name evidence="2" type="ORF">DKG75_10955</name>
</gene>
<evidence type="ECO:0000313" key="3">
    <source>
        <dbReference type="Proteomes" id="UP000246077"/>
    </source>
</evidence>
<keyword evidence="1" id="KW-0472">Membrane</keyword>
<organism evidence="2 3">
    <name type="scientific">Zavarzinia compransoris</name>
    <dbReference type="NCBI Taxonomy" id="1264899"/>
    <lineage>
        <taxon>Bacteria</taxon>
        <taxon>Pseudomonadati</taxon>
        <taxon>Pseudomonadota</taxon>
        <taxon>Alphaproteobacteria</taxon>
        <taxon>Rhodospirillales</taxon>
        <taxon>Zavarziniaceae</taxon>
        <taxon>Zavarzinia</taxon>
    </lineage>
</organism>
<accession>A0A317E0M2</accession>
<keyword evidence="1" id="KW-0812">Transmembrane</keyword>
<feature type="transmembrane region" description="Helical" evidence="1">
    <location>
        <begin position="21"/>
        <end position="45"/>
    </location>
</feature>
<comment type="caution">
    <text evidence="2">The sequence shown here is derived from an EMBL/GenBank/DDBJ whole genome shotgun (WGS) entry which is preliminary data.</text>
</comment>
<dbReference type="EMBL" id="QGLF01000003">
    <property type="protein sequence ID" value="PWR20519.1"/>
    <property type="molecule type" value="Genomic_DNA"/>
</dbReference>
<dbReference type="OrthoDB" id="9956647at2"/>